<dbReference type="SUPFAM" id="SSF46689">
    <property type="entry name" value="Homeodomain-like"/>
    <property type="match status" value="1"/>
</dbReference>
<keyword evidence="1 2" id="KW-0238">DNA-binding</keyword>
<dbReference type="PANTHER" id="PTHR30055">
    <property type="entry name" value="HTH-TYPE TRANSCRIPTIONAL REGULATOR RUTR"/>
    <property type="match status" value="1"/>
</dbReference>
<feature type="domain" description="HTH tetR-type" evidence="3">
    <location>
        <begin position="17"/>
        <end position="77"/>
    </location>
</feature>
<dbReference type="InterPro" id="IPR009057">
    <property type="entry name" value="Homeodomain-like_sf"/>
</dbReference>
<evidence type="ECO:0000256" key="1">
    <source>
        <dbReference type="ARBA" id="ARBA00023125"/>
    </source>
</evidence>
<evidence type="ECO:0000313" key="4">
    <source>
        <dbReference type="EMBL" id="RKG93282.1"/>
    </source>
</evidence>
<dbReference type="Proteomes" id="UP000268094">
    <property type="component" value="Unassembled WGS sequence"/>
</dbReference>
<name>A0A3A8JC31_9BACT</name>
<dbReference type="AlphaFoldDB" id="A0A3A8JC31"/>
<dbReference type="PANTHER" id="PTHR30055:SF226">
    <property type="entry name" value="HTH-TYPE TRANSCRIPTIONAL REGULATOR PKSA"/>
    <property type="match status" value="1"/>
</dbReference>
<feature type="DNA-binding region" description="H-T-H motif" evidence="2">
    <location>
        <begin position="40"/>
        <end position="59"/>
    </location>
</feature>
<proteinExistence type="predicted"/>
<evidence type="ECO:0000259" key="3">
    <source>
        <dbReference type="PROSITE" id="PS50977"/>
    </source>
</evidence>
<gene>
    <name evidence="4" type="ORF">D7V88_03150</name>
</gene>
<protein>
    <submittedName>
        <fullName evidence="4">TetR/AcrR family transcriptional regulator</fullName>
    </submittedName>
</protein>
<evidence type="ECO:0000256" key="2">
    <source>
        <dbReference type="PROSITE-ProRule" id="PRU00335"/>
    </source>
</evidence>
<dbReference type="GO" id="GO:0000976">
    <property type="term" value="F:transcription cis-regulatory region binding"/>
    <property type="evidence" value="ECO:0007669"/>
    <property type="project" value="TreeGrafter"/>
</dbReference>
<dbReference type="InterPro" id="IPR050109">
    <property type="entry name" value="HTH-type_TetR-like_transc_reg"/>
</dbReference>
<dbReference type="EMBL" id="RAVZ01000011">
    <property type="protein sequence ID" value="RKG93282.1"/>
    <property type="molecule type" value="Genomic_DNA"/>
</dbReference>
<sequence>MGGTESGATRQEQERSRVTRQKLMSAAIEVLVEQGWAGATVGAIAERAGVSRGACQHHFPTRAALVAAAVEHVFHQQMEELSRRAKLLPPSRRRVEPLLNLLHDIYAGPLFTAATHLWVAAVADAELKTRLLPLQAHVGREVHRLTVELLGLEDRDPGVRDSVRATLDLLRGLALANLLQDDTARRRKVIAHWARIFEAQLHPD</sequence>
<dbReference type="InterPro" id="IPR001647">
    <property type="entry name" value="HTH_TetR"/>
</dbReference>
<dbReference type="PROSITE" id="PS50977">
    <property type="entry name" value="HTH_TETR_2"/>
    <property type="match status" value="1"/>
</dbReference>
<comment type="caution">
    <text evidence="4">The sequence shown here is derived from an EMBL/GenBank/DDBJ whole genome shotgun (WGS) entry which is preliminary data.</text>
</comment>
<evidence type="ECO:0000313" key="5">
    <source>
        <dbReference type="Proteomes" id="UP000268094"/>
    </source>
</evidence>
<organism evidence="4 5">
    <name type="scientific">Corallococcus terminator</name>
    <dbReference type="NCBI Taxonomy" id="2316733"/>
    <lineage>
        <taxon>Bacteria</taxon>
        <taxon>Pseudomonadati</taxon>
        <taxon>Myxococcota</taxon>
        <taxon>Myxococcia</taxon>
        <taxon>Myxococcales</taxon>
        <taxon>Cystobacterineae</taxon>
        <taxon>Myxococcaceae</taxon>
        <taxon>Corallococcus</taxon>
    </lineage>
</organism>
<keyword evidence="5" id="KW-1185">Reference proteome</keyword>
<accession>A0A3A8JC31</accession>
<dbReference type="PRINTS" id="PR00455">
    <property type="entry name" value="HTHTETR"/>
</dbReference>
<dbReference type="Pfam" id="PF00440">
    <property type="entry name" value="TetR_N"/>
    <property type="match status" value="1"/>
</dbReference>
<reference evidence="5" key="1">
    <citation type="submission" date="2018-09" db="EMBL/GenBank/DDBJ databases">
        <authorList>
            <person name="Livingstone P.G."/>
            <person name="Whitworth D.E."/>
        </authorList>
    </citation>
    <scope>NUCLEOTIDE SEQUENCE [LARGE SCALE GENOMIC DNA]</scope>
    <source>
        <strain evidence="5">CA054A</strain>
    </source>
</reference>
<dbReference type="GO" id="GO:0003700">
    <property type="term" value="F:DNA-binding transcription factor activity"/>
    <property type="evidence" value="ECO:0007669"/>
    <property type="project" value="TreeGrafter"/>
</dbReference>
<dbReference type="OrthoDB" id="9816296at2"/>
<dbReference type="Gene3D" id="1.10.357.10">
    <property type="entry name" value="Tetracycline Repressor, domain 2"/>
    <property type="match status" value="1"/>
</dbReference>